<feature type="domain" description="Alcohol dehydrogenase-like C-terminal" evidence="5">
    <location>
        <begin position="77"/>
        <end position="207"/>
    </location>
</feature>
<dbReference type="GO" id="GO:0046872">
    <property type="term" value="F:metal ion binding"/>
    <property type="evidence" value="ECO:0007669"/>
    <property type="project" value="UniProtKB-KW"/>
</dbReference>
<proteinExistence type="predicted"/>
<evidence type="ECO:0000313" key="7">
    <source>
        <dbReference type="Proteomes" id="UP001271007"/>
    </source>
</evidence>
<dbReference type="GO" id="GO:0004022">
    <property type="term" value="F:alcohol dehydrogenase (NAD+) activity"/>
    <property type="evidence" value="ECO:0007669"/>
    <property type="project" value="TreeGrafter"/>
</dbReference>
<dbReference type="PANTHER" id="PTHR42940">
    <property type="entry name" value="ALCOHOL DEHYDROGENASE 1-RELATED"/>
    <property type="match status" value="1"/>
</dbReference>
<comment type="caution">
    <text evidence="6">The sequence shown here is derived from an EMBL/GenBank/DDBJ whole genome shotgun (WGS) entry which is preliminary data.</text>
</comment>
<name>A0AAJ0DJH1_9PEZI</name>
<keyword evidence="2" id="KW-0479">Metal-binding</keyword>
<evidence type="ECO:0000259" key="5">
    <source>
        <dbReference type="Pfam" id="PF00107"/>
    </source>
</evidence>
<keyword evidence="3" id="KW-0862">Zinc</keyword>
<dbReference type="Gene3D" id="3.40.50.720">
    <property type="entry name" value="NAD(P)-binding Rossmann-like Domain"/>
    <property type="match status" value="1"/>
</dbReference>
<dbReference type="Pfam" id="PF00107">
    <property type="entry name" value="ADH_zinc_N"/>
    <property type="match status" value="1"/>
</dbReference>
<sequence>MRDVWRDGNFAEYANVPLENCNPLDETKLCQTLGYTHHDLMYLSYLLVPYGGLRDIGVQPGDTVAIFPATGGFCGAGVAVAASMGCKVIAMGRNEKEPARLKEYVHTGKAGAVIETVKITGDETKNAEALQAVGPIDAILDLSPPAAVNSTHLKSALTGLKYQGRISLMGLVDFSLPSWRVIGNGITLKGKLMYSRDDMIQFVKLLEKGLLPHGANLVDVKTYGFEQWKEALEVAAEHMGIGRLVTLYHEHGTSRSAKDVV</sequence>
<dbReference type="PANTHER" id="PTHR42940:SF8">
    <property type="entry name" value="VACUOLAR PROTEIN SORTING-ASSOCIATED PROTEIN 11"/>
    <property type="match status" value="1"/>
</dbReference>
<dbReference type="SUPFAM" id="SSF51735">
    <property type="entry name" value="NAD(P)-binding Rossmann-fold domains"/>
    <property type="match status" value="1"/>
</dbReference>
<reference evidence="6" key="1">
    <citation type="submission" date="2023-04" db="EMBL/GenBank/DDBJ databases">
        <title>Black Yeasts Isolated from many extreme environments.</title>
        <authorList>
            <person name="Coleine C."/>
            <person name="Stajich J.E."/>
            <person name="Selbmann L."/>
        </authorList>
    </citation>
    <scope>NUCLEOTIDE SEQUENCE</scope>
    <source>
        <strain evidence="6">CCFEE 5312</strain>
    </source>
</reference>
<accession>A0AAJ0DJH1</accession>
<dbReference type="GO" id="GO:0005737">
    <property type="term" value="C:cytoplasm"/>
    <property type="evidence" value="ECO:0007669"/>
    <property type="project" value="TreeGrafter"/>
</dbReference>
<dbReference type="InterPro" id="IPR036291">
    <property type="entry name" value="NAD(P)-bd_dom_sf"/>
</dbReference>
<evidence type="ECO:0000256" key="4">
    <source>
        <dbReference type="ARBA" id="ARBA00023002"/>
    </source>
</evidence>
<dbReference type="EMBL" id="JAWDJX010000026">
    <property type="protein sequence ID" value="KAK3051495.1"/>
    <property type="molecule type" value="Genomic_DNA"/>
</dbReference>
<dbReference type="Gene3D" id="3.90.180.10">
    <property type="entry name" value="Medium-chain alcohol dehydrogenases, catalytic domain"/>
    <property type="match status" value="1"/>
</dbReference>
<evidence type="ECO:0000256" key="3">
    <source>
        <dbReference type="ARBA" id="ARBA00022833"/>
    </source>
</evidence>
<evidence type="ECO:0000256" key="2">
    <source>
        <dbReference type="ARBA" id="ARBA00022723"/>
    </source>
</evidence>
<comment type="cofactor">
    <cofactor evidence="1">
        <name>Zn(2+)</name>
        <dbReference type="ChEBI" id="CHEBI:29105"/>
    </cofactor>
</comment>
<evidence type="ECO:0000313" key="6">
    <source>
        <dbReference type="EMBL" id="KAK3051495.1"/>
    </source>
</evidence>
<organism evidence="6 7">
    <name type="scientific">Extremus antarcticus</name>
    <dbReference type="NCBI Taxonomy" id="702011"/>
    <lineage>
        <taxon>Eukaryota</taxon>
        <taxon>Fungi</taxon>
        <taxon>Dikarya</taxon>
        <taxon>Ascomycota</taxon>
        <taxon>Pezizomycotina</taxon>
        <taxon>Dothideomycetes</taxon>
        <taxon>Dothideomycetidae</taxon>
        <taxon>Mycosphaerellales</taxon>
        <taxon>Extremaceae</taxon>
        <taxon>Extremus</taxon>
    </lineage>
</organism>
<dbReference type="Proteomes" id="UP001271007">
    <property type="component" value="Unassembled WGS sequence"/>
</dbReference>
<gene>
    <name evidence="6" type="ORF">LTR09_007518</name>
</gene>
<protein>
    <recommendedName>
        <fullName evidence="5">Alcohol dehydrogenase-like C-terminal domain-containing protein</fullName>
    </recommendedName>
</protein>
<dbReference type="InterPro" id="IPR013149">
    <property type="entry name" value="ADH-like_C"/>
</dbReference>
<dbReference type="AlphaFoldDB" id="A0AAJ0DJH1"/>
<evidence type="ECO:0000256" key="1">
    <source>
        <dbReference type="ARBA" id="ARBA00001947"/>
    </source>
</evidence>
<keyword evidence="7" id="KW-1185">Reference proteome</keyword>
<keyword evidence="4" id="KW-0560">Oxidoreductase</keyword>